<gene>
    <name evidence="2" type="ORF">UFOPK3662_00519</name>
</gene>
<evidence type="ECO:0000256" key="1">
    <source>
        <dbReference type="SAM" id="MobiDB-lite"/>
    </source>
</evidence>
<feature type="region of interest" description="Disordered" evidence="1">
    <location>
        <begin position="166"/>
        <end position="261"/>
    </location>
</feature>
<organism evidence="2">
    <name type="scientific">freshwater metagenome</name>
    <dbReference type="NCBI Taxonomy" id="449393"/>
    <lineage>
        <taxon>unclassified sequences</taxon>
        <taxon>metagenomes</taxon>
        <taxon>ecological metagenomes</taxon>
    </lineage>
</organism>
<feature type="compositionally biased region" description="Acidic residues" evidence="1">
    <location>
        <begin position="252"/>
        <end position="261"/>
    </location>
</feature>
<dbReference type="AlphaFoldDB" id="A0A6J7HEI2"/>
<evidence type="ECO:0000313" key="2">
    <source>
        <dbReference type="EMBL" id="CAB4919387.1"/>
    </source>
</evidence>
<name>A0A6J7HEI2_9ZZZZ</name>
<dbReference type="EMBL" id="CAFBMW010000003">
    <property type="protein sequence ID" value="CAB4919387.1"/>
    <property type="molecule type" value="Genomic_DNA"/>
</dbReference>
<reference evidence="2" key="1">
    <citation type="submission" date="2020-05" db="EMBL/GenBank/DDBJ databases">
        <authorList>
            <person name="Chiriac C."/>
            <person name="Salcher M."/>
            <person name="Ghai R."/>
            <person name="Kavagutti S V."/>
        </authorList>
    </citation>
    <scope>NUCLEOTIDE SEQUENCE</scope>
</reference>
<protein>
    <submittedName>
        <fullName evidence="2">Unannotated protein</fullName>
    </submittedName>
</protein>
<feature type="compositionally biased region" description="Low complexity" evidence="1">
    <location>
        <begin position="179"/>
        <end position="195"/>
    </location>
</feature>
<sequence length="261" mass="26854">MPFRRKKSLMDRAHDYVEQVSETVLPHLESAWEQAVDKAGPVITDAREKTQPLIAEGRALAAEKASVGAALASEKAAEAREKAAPLLAEARATASEKASVGAALAAERAAASRDVAAAKVNELRGIEPEPSGGRLKKFLLLGGLLALGGVVFSKLRAKQDAEANWQSSYVPPAPPAAPSTPQAPASAPVTPATTSGDPLTDPLTDEVTADDVVTAEPPAAEDVGGGAPGEAISDQAEEAHEATTPDAPAEVIDIDDVPQKK</sequence>
<proteinExistence type="predicted"/>
<accession>A0A6J7HEI2</accession>
<dbReference type="Gene3D" id="1.20.120.20">
    <property type="entry name" value="Apolipoprotein"/>
    <property type="match status" value="1"/>
</dbReference>